<evidence type="ECO:0000313" key="3">
    <source>
        <dbReference type="EMBL" id="GLB44577.1"/>
    </source>
</evidence>
<evidence type="ECO:0000313" key="4">
    <source>
        <dbReference type="Proteomes" id="UP001063166"/>
    </source>
</evidence>
<sequence>MSPDRQRTLSCSSKPYSRPPTPDPPSKRHSVDIAKHESSQPTVVTSKPGFPTYGQYKVIEASYLETLTPNRREKALISQQLFDRIWAVLRSPDQTTESAQFRFWVRKKFAFGTIKHKSSAASDDSSKEDPDSAPGRTVLLHEKNLVAVQDQIYDILCYSHGASGHGGRDKTCLTVRQHYTWIPKELVARFIKACPTCIARKCGMPRNVGDPNATHNLLPTLRQYFRTLGTDDGGEDDRAADSRIYAPVPAAGVRSVTPTTMSEPSASPVPMSVDHSLLPTANHTPPIITSGPDAGLAPFPISACDNGLDRVSNHARTNRPAIGDSLAVTPSSMSEPSATPVPMSVVDISMDRVANHSAPIRPHAPRGHHMSREVSLYQGLPNGWQFRHDNVSAARDEFVLRQASWDAVAPAPRDTRPRIPSIVPMTHALPAPLATNSGTTPPLASHGVDTGLGLSASGPLPVPFQQNIETGRQDEDTLQIDPALLSPTSPARPATDNKTRPVPPASIVRAAAPPFINLESLSSQKSIQAFLTIRDTASLSPSSPQPQHPCLSPADSDSPHLLAFPMAVTDSLSPTNTVLLTPVDEVGPGIGIGFTDKATKELAKASSLMLNLSTEAVCGEHCAGVMVM</sequence>
<dbReference type="Proteomes" id="UP001063166">
    <property type="component" value="Unassembled WGS sequence"/>
</dbReference>
<accession>A0A9P3UTV9</accession>
<dbReference type="Gene3D" id="1.10.340.70">
    <property type="match status" value="1"/>
</dbReference>
<reference evidence="3" key="1">
    <citation type="submission" date="2022-07" db="EMBL/GenBank/DDBJ databases">
        <title>The genome of Lyophyllum shimeji provides insight into the initial evolution of ectomycorrhizal fungal genome.</title>
        <authorList>
            <person name="Kobayashi Y."/>
            <person name="Shibata T."/>
            <person name="Hirakawa H."/>
            <person name="Shigenobu S."/>
            <person name="Nishiyama T."/>
            <person name="Yamada A."/>
            <person name="Hasebe M."/>
            <person name="Kawaguchi M."/>
        </authorList>
    </citation>
    <scope>NUCLEOTIDE SEQUENCE</scope>
    <source>
        <strain evidence="3">AT787</strain>
    </source>
</reference>
<dbReference type="InterPro" id="IPR041588">
    <property type="entry name" value="Integrase_H2C2"/>
</dbReference>
<dbReference type="OrthoDB" id="2499658at2759"/>
<dbReference type="AlphaFoldDB" id="A0A9P3UTV9"/>
<feature type="domain" description="Integrase zinc-binding" evidence="2">
    <location>
        <begin position="152"/>
        <end position="201"/>
    </location>
</feature>
<dbReference type="Pfam" id="PF17921">
    <property type="entry name" value="Integrase_H2C2"/>
    <property type="match status" value="1"/>
</dbReference>
<name>A0A9P3UTV9_LYOSH</name>
<evidence type="ECO:0000259" key="2">
    <source>
        <dbReference type="Pfam" id="PF17921"/>
    </source>
</evidence>
<feature type="region of interest" description="Disordered" evidence="1">
    <location>
        <begin position="1"/>
        <end position="47"/>
    </location>
</feature>
<feature type="compositionally biased region" description="Polar residues" evidence="1">
    <location>
        <begin position="328"/>
        <end position="337"/>
    </location>
</feature>
<organism evidence="3 4">
    <name type="scientific">Lyophyllum shimeji</name>
    <name type="common">Hon-shimeji</name>
    <name type="synonym">Tricholoma shimeji</name>
    <dbReference type="NCBI Taxonomy" id="47721"/>
    <lineage>
        <taxon>Eukaryota</taxon>
        <taxon>Fungi</taxon>
        <taxon>Dikarya</taxon>
        <taxon>Basidiomycota</taxon>
        <taxon>Agaricomycotina</taxon>
        <taxon>Agaricomycetes</taxon>
        <taxon>Agaricomycetidae</taxon>
        <taxon>Agaricales</taxon>
        <taxon>Tricholomatineae</taxon>
        <taxon>Lyophyllaceae</taxon>
        <taxon>Lyophyllum</taxon>
    </lineage>
</organism>
<gene>
    <name evidence="3" type="ORF">LshimejAT787_1702040</name>
</gene>
<keyword evidence="4" id="KW-1185">Reference proteome</keyword>
<proteinExistence type="predicted"/>
<comment type="caution">
    <text evidence="3">The sequence shown here is derived from an EMBL/GenBank/DDBJ whole genome shotgun (WGS) entry which is preliminary data.</text>
</comment>
<feature type="region of interest" description="Disordered" evidence="1">
    <location>
        <begin position="321"/>
        <end position="340"/>
    </location>
</feature>
<protein>
    <recommendedName>
        <fullName evidence="2">Integrase zinc-binding domain-containing protein</fullName>
    </recommendedName>
</protein>
<dbReference type="EMBL" id="BRPK01000017">
    <property type="protein sequence ID" value="GLB44577.1"/>
    <property type="molecule type" value="Genomic_DNA"/>
</dbReference>
<evidence type="ECO:0000256" key="1">
    <source>
        <dbReference type="SAM" id="MobiDB-lite"/>
    </source>
</evidence>
<feature type="compositionally biased region" description="Basic and acidic residues" evidence="1">
    <location>
        <begin position="25"/>
        <end position="38"/>
    </location>
</feature>